<feature type="transmembrane region" description="Helical" evidence="1">
    <location>
        <begin position="36"/>
        <end position="55"/>
    </location>
</feature>
<feature type="transmembrane region" description="Helical" evidence="1">
    <location>
        <begin position="75"/>
        <end position="92"/>
    </location>
</feature>
<dbReference type="Proteomes" id="UP000198885">
    <property type="component" value="Unassembled WGS sequence"/>
</dbReference>
<sequence length="120" mass="13020">MTLPPVWPALAPLVLLSLSNVFMTFAWYGHLKFPHAPLWAVVAISWCIALVEYCLAVPANRIGHAVWSAAELKTMQEVITLIVFAGFSALYLGERLTWSHALGFALIASGAGVVFLKPLG</sequence>
<keyword evidence="1" id="KW-0812">Transmembrane</keyword>
<proteinExistence type="predicted"/>
<dbReference type="Pfam" id="PF04342">
    <property type="entry name" value="DMT_6"/>
    <property type="match status" value="1"/>
</dbReference>
<feature type="transmembrane region" description="Helical" evidence="1">
    <location>
        <begin position="98"/>
        <end position="116"/>
    </location>
</feature>
<gene>
    <name evidence="2" type="ORF">SAMN04490244_104250</name>
</gene>
<evidence type="ECO:0000313" key="2">
    <source>
        <dbReference type="EMBL" id="SER97939.1"/>
    </source>
</evidence>
<dbReference type="EMBL" id="FOGU01000004">
    <property type="protein sequence ID" value="SER97939.1"/>
    <property type="molecule type" value="Genomic_DNA"/>
</dbReference>
<keyword evidence="1" id="KW-0472">Membrane</keyword>
<feature type="transmembrane region" description="Helical" evidence="1">
    <location>
        <begin position="7"/>
        <end position="30"/>
    </location>
</feature>
<keyword evidence="1" id="KW-1133">Transmembrane helix</keyword>
<accession>A0A1H9TLZ2</accession>
<dbReference type="PANTHER" id="PTHR38482:SF1">
    <property type="entry name" value="DMT FAMILY PROTEIN"/>
    <property type="match status" value="1"/>
</dbReference>
<dbReference type="RefSeq" id="WP_218142524.1">
    <property type="nucleotide sequence ID" value="NZ_FOGU01000004.1"/>
</dbReference>
<reference evidence="2 3" key="1">
    <citation type="submission" date="2016-10" db="EMBL/GenBank/DDBJ databases">
        <authorList>
            <person name="de Groot N.N."/>
        </authorList>
    </citation>
    <scope>NUCLEOTIDE SEQUENCE [LARGE SCALE GENOMIC DNA]</scope>
    <source>
        <strain evidence="2 3">DSM 23042</strain>
    </source>
</reference>
<organism evidence="2 3">
    <name type="scientific">Tranquillimonas rosea</name>
    <dbReference type="NCBI Taxonomy" id="641238"/>
    <lineage>
        <taxon>Bacteria</taxon>
        <taxon>Pseudomonadati</taxon>
        <taxon>Pseudomonadota</taxon>
        <taxon>Alphaproteobacteria</taxon>
        <taxon>Rhodobacterales</taxon>
        <taxon>Roseobacteraceae</taxon>
        <taxon>Tranquillimonas</taxon>
    </lineage>
</organism>
<dbReference type="PANTHER" id="PTHR38482">
    <property type="entry name" value="DMT FAMILY PROTEIN"/>
    <property type="match status" value="1"/>
</dbReference>
<dbReference type="InterPro" id="IPR007437">
    <property type="entry name" value="DUF486"/>
</dbReference>
<name>A0A1H9TLZ2_9RHOB</name>
<evidence type="ECO:0000313" key="3">
    <source>
        <dbReference type="Proteomes" id="UP000198885"/>
    </source>
</evidence>
<keyword evidence="3" id="KW-1185">Reference proteome</keyword>
<protein>
    <recommendedName>
        <fullName evidence="4">DMT family protein</fullName>
    </recommendedName>
</protein>
<evidence type="ECO:0000256" key="1">
    <source>
        <dbReference type="SAM" id="Phobius"/>
    </source>
</evidence>
<dbReference type="AlphaFoldDB" id="A0A1H9TLZ2"/>
<evidence type="ECO:0008006" key="4">
    <source>
        <dbReference type="Google" id="ProtNLM"/>
    </source>
</evidence>
<dbReference type="PIRSF" id="PIRSF021239">
    <property type="entry name" value="UCP021239"/>
    <property type="match status" value="1"/>
</dbReference>